<evidence type="ECO:0000256" key="5">
    <source>
        <dbReference type="SAM" id="Phobius"/>
    </source>
</evidence>
<comment type="caution">
    <text evidence="7">The sequence shown here is derived from an EMBL/GenBank/DDBJ whole genome shotgun (WGS) entry which is preliminary data.</text>
</comment>
<comment type="subcellular location">
    <subcellularLocation>
        <location evidence="1">Membrane</location>
        <topology evidence="1">Multi-pass membrane protein</topology>
    </subcellularLocation>
</comment>
<evidence type="ECO:0000313" key="7">
    <source>
        <dbReference type="EMBL" id="CAG2159290.1"/>
    </source>
</evidence>
<feature type="domain" description="Major facilitator superfamily (MFS) profile" evidence="6">
    <location>
        <begin position="15"/>
        <end position="422"/>
    </location>
</feature>
<feature type="transmembrane region" description="Helical" evidence="5">
    <location>
        <begin position="228"/>
        <end position="252"/>
    </location>
</feature>
<feature type="transmembrane region" description="Helical" evidence="5">
    <location>
        <begin position="53"/>
        <end position="73"/>
    </location>
</feature>
<dbReference type="InterPro" id="IPR050382">
    <property type="entry name" value="MFS_Na/Anion_cotransporter"/>
</dbReference>
<gene>
    <name evidence="7" type="primary">exuT_6</name>
    <name evidence="7" type="ORF">LMG26411_06585</name>
</gene>
<evidence type="ECO:0000256" key="2">
    <source>
        <dbReference type="ARBA" id="ARBA00022692"/>
    </source>
</evidence>
<feature type="transmembrane region" description="Helical" evidence="5">
    <location>
        <begin position="140"/>
        <end position="165"/>
    </location>
</feature>
<name>A0ABN7QA46_9BURK</name>
<sequence length="435" mass="45981">MNDSHTFRAGPAWTIVVLLLLYMLVNFLDKIALSMTAAPLMAELNLSATEFGTIAGSFYWLFSLSGILGGLLSRRIDARWLLLGMGILWAVLQIPVIFASSARELLWARMLLGAAEGPAFPIAAVALFRWFPDDRRNLPISIVSSGASVGLILAGLMIPAISAAWGWRSNFVLLAVMGAVWSVLWLCVGCNRRLLRGGTGAPVAASNKGAHGLPDSLPYRKLLTDRSVIAILGAGAAGYTALGVTMTWLPLYLERGLGYSATSAGQWFTVVVLIIVPVQIILSAVSQRLLRRGFSSRTARARLLAVAMLTSALLMIALGQLPLTPPQKAITVALACGLGNLAIVFGSVMLAEVTPQRQLAVLIAVLTAVGNMAAAVAAAATGRFVDTAGAENAHGYEMGYVIAAAMLLCGALACLRWLHTDRSRQNLCAKALASA</sequence>
<feature type="transmembrane region" description="Helical" evidence="5">
    <location>
        <begin position="400"/>
        <end position="418"/>
    </location>
</feature>
<dbReference type="PANTHER" id="PTHR11662:SF450">
    <property type="entry name" value="BLR1003 PROTEIN"/>
    <property type="match status" value="1"/>
</dbReference>
<dbReference type="SUPFAM" id="SSF103473">
    <property type="entry name" value="MFS general substrate transporter"/>
    <property type="match status" value="1"/>
</dbReference>
<keyword evidence="3 5" id="KW-1133">Transmembrane helix</keyword>
<evidence type="ECO:0000313" key="8">
    <source>
        <dbReference type="Proteomes" id="UP000672657"/>
    </source>
</evidence>
<keyword evidence="4 5" id="KW-0472">Membrane</keyword>
<dbReference type="PROSITE" id="PS50850">
    <property type="entry name" value="MFS"/>
    <property type="match status" value="1"/>
</dbReference>
<dbReference type="Pfam" id="PF07690">
    <property type="entry name" value="MFS_1"/>
    <property type="match status" value="1"/>
</dbReference>
<protein>
    <submittedName>
        <fullName evidence="7">Hexuronate transporter</fullName>
    </submittedName>
</protein>
<dbReference type="Proteomes" id="UP000672657">
    <property type="component" value="Unassembled WGS sequence"/>
</dbReference>
<feature type="transmembrane region" description="Helical" evidence="5">
    <location>
        <begin position="359"/>
        <end position="380"/>
    </location>
</feature>
<dbReference type="Gene3D" id="1.20.1250.20">
    <property type="entry name" value="MFS general substrate transporter like domains"/>
    <property type="match status" value="2"/>
</dbReference>
<dbReference type="InterPro" id="IPR011701">
    <property type="entry name" value="MFS"/>
</dbReference>
<organism evidence="7 8">
    <name type="scientific">Cupriavidus numazuensis</name>
    <dbReference type="NCBI Taxonomy" id="221992"/>
    <lineage>
        <taxon>Bacteria</taxon>
        <taxon>Pseudomonadati</taxon>
        <taxon>Pseudomonadota</taxon>
        <taxon>Betaproteobacteria</taxon>
        <taxon>Burkholderiales</taxon>
        <taxon>Burkholderiaceae</taxon>
        <taxon>Cupriavidus</taxon>
    </lineage>
</organism>
<feature type="transmembrane region" description="Helical" evidence="5">
    <location>
        <begin position="106"/>
        <end position="128"/>
    </location>
</feature>
<evidence type="ECO:0000256" key="3">
    <source>
        <dbReference type="ARBA" id="ARBA00022989"/>
    </source>
</evidence>
<feature type="transmembrane region" description="Helical" evidence="5">
    <location>
        <begin position="264"/>
        <end position="282"/>
    </location>
</feature>
<accession>A0ABN7QA46</accession>
<evidence type="ECO:0000256" key="4">
    <source>
        <dbReference type="ARBA" id="ARBA00023136"/>
    </source>
</evidence>
<feature type="transmembrane region" description="Helical" evidence="5">
    <location>
        <begin position="303"/>
        <end position="323"/>
    </location>
</feature>
<feature type="transmembrane region" description="Helical" evidence="5">
    <location>
        <begin position="171"/>
        <end position="188"/>
    </location>
</feature>
<feature type="transmembrane region" description="Helical" evidence="5">
    <location>
        <begin position="12"/>
        <end position="33"/>
    </location>
</feature>
<evidence type="ECO:0000256" key="1">
    <source>
        <dbReference type="ARBA" id="ARBA00004141"/>
    </source>
</evidence>
<feature type="transmembrane region" description="Helical" evidence="5">
    <location>
        <begin position="80"/>
        <end position="100"/>
    </location>
</feature>
<proteinExistence type="predicted"/>
<dbReference type="RefSeq" id="WP_211957407.1">
    <property type="nucleotide sequence ID" value="NZ_CAJPVI010000057.1"/>
</dbReference>
<keyword evidence="8" id="KW-1185">Reference proteome</keyword>
<feature type="transmembrane region" description="Helical" evidence="5">
    <location>
        <begin position="329"/>
        <end position="350"/>
    </location>
</feature>
<dbReference type="InterPro" id="IPR036259">
    <property type="entry name" value="MFS_trans_sf"/>
</dbReference>
<reference evidence="7 8" key="1">
    <citation type="submission" date="2021-03" db="EMBL/GenBank/DDBJ databases">
        <authorList>
            <person name="Peeters C."/>
        </authorList>
    </citation>
    <scope>NUCLEOTIDE SEQUENCE [LARGE SCALE GENOMIC DNA]</scope>
    <source>
        <strain evidence="7 8">LMG 26411</strain>
    </source>
</reference>
<dbReference type="EMBL" id="CAJPVI010000057">
    <property type="protein sequence ID" value="CAG2159290.1"/>
    <property type="molecule type" value="Genomic_DNA"/>
</dbReference>
<evidence type="ECO:0000259" key="6">
    <source>
        <dbReference type="PROSITE" id="PS50850"/>
    </source>
</evidence>
<dbReference type="InterPro" id="IPR020846">
    <property type="entry name" value="MFS_dom"/>
</dbReference>
<keyword evidence="2 5" id="KW-0812">Transmembrane</keyword>
<dbReference type="PANTHER" id="PTHR11662">
    <property type="entry name" value="SOLUTE CARRIER FAMILY 17"/>
    <property type="match status" value="1"/>
</dbReference>